<dbReference type="EMBL" id="JABCRI010000001">
    <property type="protein sequence ID" value="KAF8412734.1"/>
    <property type="molecule type" value="Genomic_DNA"/>
</dbReference>
<reference evidence="3 4" key="1">
    <citation type="submission" date="2020-04" db="EMBL/GenBank/DDBJ databases">
        <title>Plant Genome Project.</title>
        <authorList>
            <person name="Zhang R.-G."/>
        </authorList>
    </citation>
    <scope>NUCLEOTIDE SEQUENCE [LARGE SCALE GENOMIC DNA]</scope>
    <source>
        <strain evidence="3">YNK0</strain>
        <tissue evidence="3">Leaf</tissue>
    </source>
</reference>
<evidence type="ECO:0000313" key="4">
    <source>
        <dbReference type="Proteomes" id="UP000655225"/>
    </source>
</evidence>
<dbReference type="Gene3D" id="1.10.10.60">
    <property type="entry name" value="Homeodomain-like"/>
    <property type="match status" value="1"/>
</dbReference>
<keyword evidence="4" id="KW-1185">Reference proteome</keyword>
<dbReference type="Proteomes" id="UP000655225">
    <property type="component" value="Unassembled WGS sequence"/>
</dbReference>
<feature type="compositionally biased region" description="Basic and acidic residues" evidence="1">
    <location>
        <begin position="120"/>
        <end position="129"/>
    </location>
</feature>
<gene>
    <name evidence="3" type="ORF">HHK36_000703</name>
</gene>
<dbReference type="OrthoDB" id="1843873at2759"/>
<protein>
    <recommendedName>
        <fullName evidence="2">Myb/SANT-like DNA-binding domain-containing protein</fullName>
    </recommendedName>
</protein>
<evidence type="ECO:0000256" key="1">
    <source>
        <dbReference type="SAM" id="MobiDB-lite"/>
    </source>
</evidence>
<feature type="domain" description="Myb/SANT-like DNA-binding" evidence="2">
    <location>
        <begin position="11"/>
        <end position="53"/>
    </location>
</feature>
<feature type="region of interest" description="Disordered" evidence="1">
    <location>
        <begin position="89"/>
        <end position="140"/>
    </location>
</feature>
<dbReference type="PANTHER" id="PTHR33492">
    <property type="entry name" value="OSJNBA0043A12.37 PROTEIN-RELATED"/>
    <property type="match status" value="1"/>
</dbReference>
<proteinExistence type="predicted"/>
<feature type="compositionally biased region" description="Pro residues" evidence="1">
    <location>
        <begin position="89"/>
        <end position="110"/>
    </location>
</feature>
<dbReference type="AlphaFoldDB" id="A0A834ZS15"/>
<comment type="caution">
    <text evidence="3">The sequence shown here is derived from an EMBL/GenBank/DDBJ whole genome shotgun (WGS) entry which is preliminary data.</text>
</comment>
<dbReference type="PANTHER" id="PTHR33492:SF12">
    <property type="entry name" value="HOMEODOMAIN-LIKE SUPERFAMILY PROTEIN-RELATED"/>
    <property type="match status" value="1"/>
</dbReference>
<accession>A0A834ZS15</accession>
<dbReference type="InterPro" id="IPR044822">
    <property type="entry name" value="Myb_DNA-bind_4"/>
</dbReference>
<organism evidence="3 4">
    <name type="scientific">Tetracentron sinense</name>
    <name type="common">Spur-leaf</name>
    <dbReference type="NCBI Taxonomy" id="13715"/>
    <lineage>
        <taxon>Eukaryota</taxon>
        <taxon>Viridiplantae</taxon>
        <taxon>Streptophyta</taxon>
        <taxon>Embryophyta</taxon>
        <taxon>Tracheophyta</taxon>
        <taxon>Spermatophyta</taxon>
        <taxon>Magnoliopsida</taxon>
        <taxon>Trochodendrales</taxon>
        <taxon>Trochodendraceae</taxon>
        <taxon>Tetracentron</taxon>
    </lineage>
</organism>
<name>A0A834ZS15_TETSI</name>
<sequence>MKRSGDKEVRGRPAELRWKWVEDYCCRNGCLRSQNQCNDKWDNLMRDYKKVYEALVEVVERKGAQRVIGSSGSNMGVVMEGSMGIVYPSLPPPFQHPSSNPIPPLPPPSPDLTSLPTIHQPREGEEREPAGLVSSKSTSHEVDSAISKSASIIAEALQACEEKEVKRHRDLLSLQERRLQIEKSRTEINREAINVIDKLVKEHDHVFPMLQEDILSGNLVWNLKHLQHFDPY</sequence>
<evidence type="ECO:0000259" key="2">
    <source>
        <dbReference type="Pfam" id="PF13837"/>
    </source>
</evidence>
<evidence type="ECO:0000313" key="3">
    <source>
        <dbReference type="EMBL" id="KAF8412734.1"/>
    </source>
</evidence>
<dbReference type="Pfam" id="PF13837">
    <property type="entry name" value="Myb_DNA-bind_4"/>
    <property type="match status" value="1"/>
</dbReference>